<protein>
    <submittedName>
        <fullName evidence="7">Lysyl oxidase homolog 3</fullName>
    </submittedName>
</protein>
<evidence type="ECO:0000256" key="3">
    <source>
        <dbReference type="ARBA" id="ARBA00023157"/>
    </source>
</evidence>
<dbReference type="PANTHER" id="PTHR47653">
    <property type="entry name" value="PROTEIN BARK BEETLE"/>
    <property type="match status" value="1"/>
</dbReference>
<dbReference type="InterPro" id="IPR012334">
    <property type="entry name" value="Pectin_lyas_fold"/>
</dbReference>
<dbReference type="InterPro" id="IPR001190">
    <property type="entry name" value="SRCR"/>
</dbReference>
<gene>
    <name evidence="7" type="ORF">CLF_108218</name>
</gene>
<keyword evidence="3 5" id="KW-1015">Disulfide bond</keyword>
<proteinExistence type="predicted"/>
<dbReference type="SMART" id="SM00202">
    <property type="entry name" value="SR"/>
    <property type="match status" value="3"/>
</dbReference>
<feature type="disulfide bond" evidence="5">
    <location>
        <begin position="2439"/>
        <end position="2449"/>
    </location>
</feature>
<dbReference type="InterPro" id="IPR011050">
    <property type="entry name" value="Pectin_lyase_fold/virulence"/>
</dbReference>
<dbReference type="SMART" id="SM00710">
    <property type="entry name" value="PbH1"/>
    <property type="match status" value="7"/>
</dbReference>
<feature type="non-terminal residue" evidence="7">
    <location>
        <position position="2539"/>
    </location>
</feature>
<evidence type="ECO:0000256" key="1">
    <source>
        <dbReference type="ARBA" id="ARBA00022729"/>
    </source>
</evidence>
<evidence type="ECO:0000256" key="4">
    <source>
        <dbReference type="ARBA" id="ARBA00023180"/>
    </source>
</evidence>
<dbReference type="GO" id="GO:0045217">
    <property type="term" value="P:cell-cell junction maintenance"/>
    <property type="evidence" value="ECO:0007669"/>
    <property type="project" value="TreeGrafter"/>
</dbReference>
<comment type="caution">
    <text evidence="5">Lacks conserved residue(s) required for the propagation of feature annotation.</text>
</comment>
<accession>G7YHS6</accession>
<reference evidence="7" key="1">
    <citation type="journal article" date="2011" name="Genome Biol.">
        <title>The draft genome of the carcinogenic human liver fluke Clonorchis sinensis.</title>
        <authorList>
            <person name="Wang X."/>
            <person name="Chen W."/>
            <person name="Huang Y."/>
            <person name="Sun J."/>
            <person name="Men J."/>
            <person name="Liu H."/>
            <person name="Luo F."/>
            <person name="Guo L."/>
            <person name="Lv X."/>
            <person name="Deng C."/>
            <person name="Zhou C."/>
            <person name="Fan Y."/>
            <person name="Li X."/>
            <person name="Huang L."/>
            <person name="Hu Y."/>
            <person name="Liang C."/>
            <person name="Hu X."/>
            <person name="Xu J."/>
            <person name="Yu X."/>
        </authorList>
    </citation>
    <scope>NUCLEOTIDE SEQUENCE [LARGE SCALE GENOMIC DNA]</scope>
    <source>
        <strain evidence="7">Henan</strain>
    </source>
</reference>
<dbReference type="Proteomes" id="UP000008909">
    <property type="component" value="Unassembled WGS sequence"/>
</dbReference>
<dbReference type="InterPro" id="IPR036772">
    <property type="entry name" value="SRCR-like_dom_sf"/>
</dbReference>
<dbReference type="Gene3D" id="2.160.20.10">
    <property type="entry name" value="Single-stranded right-handed beta-helix, Pectin lyase-like"/>
    <property type="match status" value="1"/>
</dbReference>
<feature type="domain" description="SRCR" evidence="6">
    <location>
        <begin position="464"/>
        <end position="581"/>
    </location>
</feature>
<name>G7YHS6_CLOSI</name>
<dbReference type="InterPro" id="IPR006626">
    <property type="entry name" value="PbH1"/>
</dbReference>
<keyword evidence="2" id="KW-0677">Repeat</keyword>
<sequence>MRNLCLHPVIESPMLFCVTNGCTTNAADSLQDKQNIEKPEEASRQLLHRIDPRFVSHLTAYLLCITRKCTIHAQSVVLPFGSVANNHLEDANDRLKKGCSTHTRICHTKDAPVHRIVHARIGDGFDAFICYRIFKRVNSFHSRPEITQFPGHVSSQNTKNCAGYPRIGYIVSMTSVDNLLIGGHSARFLCLRNKFAGHWYDIRGITIHRVEHCEYSINERSNRFPSVYPVEEPIAQNSLTYLSQNDRFDHLSDPALVCLKNGTPKVPECRSKPSMKRRNEVFERVPFQVTLKCYRISSNTCVKPVYPLVRGIHTTTTLVCTPIRFSLKTIHLNPSCISRYGSSSTRDSVVFRSFGREAPLSERHLLSDQQATTLIVGLIGCCMPHNSSRDSRYNLWIMPDATLELDPGVHVYVDSGLAIKVKGTMIARGIPNQRIVFSKIPASLKANISTNAMVDTKPRVPRRIRLVEGEEMREGLLQLWIANRWRPVCSRNNEWTKVDCRVACQELGFADGNFTLGPMARNRTASVEIISPGCLGNESTWVEYNGAFDSQGLFACPGLKQGTKIGSTVCQLQDLVGLRCWGANSQLYDGYWNGLEFHNTTLTEISLPTALGGSHGNTRLNISTSVLEYVDIMFAGKFTHFCVNRSFHHVAALSSSPYPPMLKHVRLSSNAYDALNFSYIRGPAILQDVSLERNMGHGAVISSLLGYIRLIRLRALSNGGDGTRVQLISGPRYHWPEETPELVQRAQWPCRPGAIPASPVFPFLVVAELPGATFREAGSCELPIESDQTHQVLTITLLEMIHDPLASGSVEIWDTSTREQLAHWILRNRSSVPARHLGVIPGHLYQGISSIKNKVLVRFHWTKPGGQAICSQLASCVRVVMHVSVGHTKVPEVLVEGSHFVGNMHRGLDVRDPWSFVRVVNSHFTVNQYDTGLRIVNGSADVFVNNCTFQSNERTGMNVSTAGGFRQINQSLFAHNVGHGLSVWNPRSSCQEREPNSVIETHVHTSKFTGYFFFKGNQRAAIWIEPMAQMTGHVTNCTFTQHRNRVIHVDNSLDMIKAEVYRSLPVDYQIRNSEFYDNQGTSVVHLRLTEISEIQSIRVIYNRFTGNRIKRNINILNPRSTARAVVTIGSSHILVQRNLFWNPQSDIEIASHLSASDKCINASINYWGSLQDWGLTEWGAVHKAVSRKLFGQNQRYTLARVEYHPLLKDPDFHSEFTTANEPPYVPEFREQDPYTRQIRLGGRIPVERSRRVELTALSNPDAYYLVTKDIFIPPGGILDIQPGVRLKFENGLGLFSQGELRIMGTEAMPIEMNLFEAYDGIMLPDFVQSGNTTEDLLAKFGNRTVRLVGGYMDGIAYEGRVECRSSLEHVQYVGETSINDSVWGTVCERGFGAHAAMLVCSSLGLVAHPKDWLLPPAVRDRLALNANRWFNASSAPVHLANLDCLGHETDLFQCRHDSALEHDCTHAMDVAIRCYRPGWSGIRVTASDPGSRTPIRHLRIANGGLLDFSTMEYMPGLQLDYYAGTVNHIEITNSRSHGLMVQYSHPIDSFTLSDSRLVNNLDDALLTRTPWIQLTACQFDGSKFGSGINYDPVMSPQDMFQFHAGAVQLLTLFSSADRNVEYLEDGWQAVTESQKLHPTGITFVNVQSGRKEEKTIYRSELLADDLHRLHQLIVHLLDYPVTTSPTSEAQASVSPNATIGPTGSYNHILPASTIPCHTLRCSTFGETTVEELIIYDSSLDEPNPSQVYSWHIPRDLVRLPFVSSGHQITIELRVRGTRTGRLLFAIETRDLQDARFPDGQLNSAAAKLHSEAFPFQPADTRYYPVPEFVLQDCIVRGNRFGLTIHHYNDPVDRLDRLFWRQNSMVFRVSNSSILQNTDVGLNIPSVSRFTNDWYMPSFVTTGHSTERISMIAYQIENSIFMENKGGSILAEHNHVEFANNVWSYNISHCRFEQNGQVSPTQNSSASRRTHPTSIDSRGIVFYLPYVSSQYDWRYQPVTTHRVRVSQTRIVGNRQFQFVVDGHHAQVDLIDNQFEQNTCQSDESSELIATNGLIRFEGMEKGIQMRGNRVHNNHGCQFVVRFQGRSQVIGAQAVFARLTGNVFSQNLCHVQKMSTTIGPANPLTCYTIGAFGTQNVTLHENVLDNFKITKEFKGTGMQYELIAGVHSRQIPNYLDATRNYWGTTNVTEIRSRIFQFENWNCLSVVRVDGFYDSDKFSHTNWLERVEETASSKRQLIQMDGVLGGILTRDLRLPYRTQPYHVLTDLTVMPGHELRIDAGVRLEFAPHVGILVLGRLIARGFREQPIQFAAIPVDPTPHPVNDSNGRIGSRVSKAQRPNVVGRVPEKLHQTGRIGLSTEHLRLIGGDREDEGFVHFYNETTQRWDIACDQQFSTEVAQVICYELGRPTLNAIMRTSHLYDYQMYGFDNPFVQKHVWMESYTCQGFETHRRQCSQRFNYDHLRCLRRKAFVFLRCATRPSQSGPNLVSNTWGNIRIVRPYELDPMALRLEDRQQSILEYVVLENAGLLHGQRVSALATVFAHP</sequence>
<dbReference type="InterPro" id="IPR053243">
    <property type="entry name" value="SJ_maturation_regulator"/>
</dbReference>
<dbReference type="PANTHER" id="PTHR47653:SF1">
    <property type="entry name" value="DELETED IN MALIGNANT BRAIN TUMORS 1 PROTEIN"/>
    <property type="match status" value="1"/>
</dbReference>
<feature type="domain" description="SRCR" evidence="6">
    <location>
        <begin position="1345"/>
        <end position="1475"/>
    </location>
</feature>
<evidence type="ECO:0000259" key="6">
    <source>
        <dbReference type="PROSITE" id="PS50287"/>
    </source>
</evidence>
<keyword evidence="1" id="KW-0732">Signal</keyword>
<dbReference type="GO" id="GO:0016020">
    <property type="term" value="C:membrane"/>
    <property type="evidence" value="ECO:0007669"/>
    <property type="project" value="InterPro"/>
</dbReference>
<feature type="disulfide bond" evidence="5">
    <location>
        <begin position="1444"/>
        <end position="1454"/>
    </location>
</feature>
<dbReference type="EMBL" id="DF143306">
    <property type="protein sequence ID" value="GAA52509.1"/>
    <property type="molecule type" value="Genomic_DNA"/>
</dbReference>
<dbReference type="SUPFAM" id="SSF51126">
    <property type="entry name" value="Pectin lyase-like"/>
    <property type="match status" value="1"/>
</dbReference>
<reference key="2">
    <citation type="submission" date="2011-10" db="EMBL/GenBank/DDBJ databases">
        <title>The genome and transcriptome sequence of Clonorchis sinensis provide insights into the carcinogenic liver fluke.</title>
        <authorList>
            <person name="Wang X."/>
            <person name="Huang Y."/>
            <person name="Chen W."/>
            <person name="Liu H."/>
            <person name="Guo L."/>
            <person name="Chen Y."/>
            <person name="Luo F."/>
            <person name="Zhou W."/>
            <person name="Sun J."/>
            <person name="Mao Q."/>
            <person name="Liang P."/>
            <person name="Zhou C."/>
            <person name="Tian Y."/>
            <person name="Men J."/>
            <person name="Lv X."/>
            <person name="Huang L."/>
            <person name="Zhou J."/>
            <person name="Hu Y."/>
            <person name="Li R."/>
            <person name="Zhang F."/>
            <person name="Lei H."/>
            <person name="Li X."/>
            <person name="Hu X."/>
            <person name="Liang C."/>
            <person name="Xu J."/>
            <person name="Wu Z."/>
            <person name="Yu X."/>
        </authorList>
    </citation>
    <scope>NUCLEOTIDE SEQUENCE</scope>
    <source>
        <strain>Henan</strain>
    </source>
</reference>
<dbReference type="Gene3D" id="3.10.250.10">
    <property type="entry name" value="SRCR-like domain"/>
    <property type="match status" value="3"/>
</dbReference>
<keyword evidence="8" id="KW-1185">Reference proteome</keyword>
<feature type="domain" description="SRCR" evidence="6">
    <location>
        <begin position="2358"/>
        <end position="2472"/>
    </location>
</feature>
<dbReference type="SUPFAM" id="SSF56487">
    <property type="entry name" value="SRCR-like"/>
    <property type="match status" value="3"/>
</dbReference>
<dbReference type="Pfam" id="PF00530">
    <property type="entry name" value="SRCR"/>
    <property type="match status" value="3"/>
</dbReference>
<keyword evidence="4" id="KW-0325">Glycoprotein</keyword>
<evidence type="ECO:0000313" key="8">
    <source>
        <dbReference type="Proteomes" id="UP000008909"/>
    </source>
</evidence>
<evidence type="ECO:0000256" key="2">
    <source>
        <dbReference type="ARBA" id="ARBA00022737"/>
    </source>
</evidence>
<organism evidence="7 8">
    <name type="scientific">Clonorchis sinensis</name>
    <name type="common">Chinese liver fluke</name>
    <dbReference type="NCBI Taxonomy" id="79923"/>
    <lineage>
        <taxon>Eukaryota</taxon>
        <taxon>Metazoa</taxon>
        <taxon>Spiralia</taxon>
        <taxon>Lophotrochozoa</taxon>
        <taxon>Platyhelminthes</taxon>
        <taxon>Trematoda</taxon>
        <taxon>Digenea</taxon>
        <taxon>Opisthorchiida</taxon>
        <taxon>Opisthorchiata</taxon>
        <taxon>Opisthorchiidae</taxon>
        <taxon>Clonorchis</taxon>
    </lineage>
</organism>
<evidence type="ECO:0000313" key="7">
    <source>
        <dbReference type="EMBL" id="GAA52509.1"/>
    </source>
</evidence>
<evidence type="ECO:0000256" key="5">
    <source>
        <dbReference type="PROSITE-ProRule" id="PRU00196"/>
    </source>
</evidence>
<dbReference type="PROSITE" id="PS50287">
    <property type="entry name" value="SRCR_2"/>
    <property type="match status" value="3"/>
</dbReference>